<dbReference type="Gene3D" id="3.30.70.1290">
    <property type="entry name" value="Transposase IS200-like"/>
    <property type="match status" value="1"/>
</dbReference>
<dbReference type="GO" id="GO:0004803">
    <property type="term" value="F:transposase activity"/>
    <property type="evidence" value="ECO:0007669"/>
    <property type="project" value="InterPro"/>
</dbReference>
<feature type="non-terminal residue" evidence="2">
    <location>
        <position position="1"/>
    </location>
</feature>
<dbReference type="PANTHER" id="PTHR34322">
    <property type="entry name" value="TRANSPOSASE, Y1_TNP DOMAIN-CONTAINING"/>
    <property type="match status" value="1"/>
</dbReference>
<dbReference type="SUPFAM" id="SSF47413">
    <property type="entry name" value="lambda repressor-like DNA-binding domains"/>
    <property type="match status" value="1"/>
</dbReference>
<evidence type="ECO:0000313" key="2">
    <source>
        <dbReference type="EMBL" id="KKK58826.1"/>
    </source>
</evidence>
<sequence length="237" mass="27991">YCLMNNHYHLLIETPDGNLSKGMRHLNGIYTQRYNKRYKRTGHIFQGRYKAIIIQKESHLLAVCRYVVLNPVRARAVKYPEEWKWSSYKATAGSERSHNSLTADCILAQFGGKRRRVEREYREFVMSGIGEEKLWTKVKGQSVLGGSDFVERLIGYVKKSKDIKEIPKHQRYINRPSLNELFNEKTLRQKQKRNRKMVEVVYEYGYNQKEIADHLGMHYSTISRLINRESKISRSKT</sequence>
<dbReference type="InterPro" id="IPR010982">
    <property type="entry name" value="Lambda_DNA-bd_dom_sf"/>
</dbReference>
<reference evidence="2" key="1">
    <citation type="journal article" date="2015" name="Nature">
        <title>Complex archaea that bridge the gap between prokaryotes and eukaryotes.</title>
        <authorList>
            <person name="Spang A."/>
            <person name="Saw J.H."/>
            <person name="Jorgensen S.L."/>
            <person name="Zaremba-Niedzwiedzka K."/>
            <person name="Martijn J."/>
            <person name="Lind A.E."/>
            <person name="van Eijk R."/>
            <person name="Schleper C."/>
            <person name="Guy L."/>
            <person name="Ettema T.J."/>
        </authorList>
    </citation>
    <scope>NUCLEOTIDE SEQUENCE</scope>
</reference>
<dbReference type="Gene3D" id="1.10.10.60">
    <property type="entry name" value="Homeodomain-like"/>
    <property type="match status" value="1"/>
</dbReference>
<dbReference type="EMBL" id="LAZR01063782">
    <property type="protein sequence ID" value="KKK58826.1"/>
    <property type="molecule type" value="Genomic_DNA"/>
</dbReference>
<accession>A0A0F8ZFM6</accession>
<dbReference type="AlphaFoldDB" id="A0A0F8ZFM6"/>
<organism evidence="2">
    <name type="scientific">marine sediment metagenome</name>
    <dbReference type="NCBI Taxonomy" id="412755"/>
    <lineage>
        <taxon>unclassified sequences</taxon>
        <taxon>metagenomes</taxon>
        <taxon>ecological metagenomes</taxon>
    </lineage>
</organism>
<dbReference type="PANTHER" id="PTHR34322:SF2">
    <property type="entry name" value="TRANSPOSASE IS200-LIKE DOMAIN-CONTAINING PROTEIN"/>
    <property type="match status" value="1"/>
</dbReference>
<gene>
    <name evidence="2" type="ORF">LCGC14_3040530</name>
</gene>
<dbReference type="SMART" id="SM01321">
    <property type="entry name" value="Y1_Tnp"/>
    <property type="match status" value="1"/>
</dbReference>
<comment type="caution">
    <text evidence="2">The sequence shown here is derived from an EMBL/GenBank/DDBJ whole genome shotgun (WGS) entry which is preliminary data.</text>
</comment>
<evidence type="ECO:0000259" key="1">
    <source>
        <dbReference type="SMART" id="SM01321"/>
    </source>
</evidence>
<proteinExistence type="predicted"/>
<name>A0A0F8ZFM6_9ZZZZ</name>
<dbReference type="CDD" id="cd00093">
    <property type="entry name" value="HTH_XRE"/>
    <property type="match status" value="1"/>
</dbReference>
<dbReference type="InterPro" id="IPR002686">
    <property type="entry name" value="Transposase_17"/>
</dbReference>
<protein>
    <recommendedName>
        <fullName evidence="1">Transposase IS200-like domain-containing protein</fullName>
    </recommendedName>
</protein>
<dbReference type="InterPro" id="IPR036515">
    <property type="entry name" value="Transposase_17_sf"/>
</dbReference>
<dbReference type="SUPFAM" id="SSF143422">
    <property type="entry name" value="Transposase IS200-like"/>
    <property type="match status" value="1"/>
</dbReference>
<dbReference type="GO" id="GO:0003677">
    <property type="term" value="F:DNA binding"/>
    <property type="evidence" value="ECO:0007669"/>
    <property type="project" value="InterPro"/>
</dbReference>
<feature type="domain" description="Transposase IS200-like" evidence="1">
    <location>
        <begin position="1"/>
        <end position="70"/>
    </location>
</feature>
<dbReference type="GO" id="GO:0006313">
    <property type="term" value="P:DNA transposition"/>
    <property type="evidence" value="ECO:0007669"/>
    <property type="project" value="InterPro"/>
</dbReference>
<dbReference type="InterPro" id="IPR001387">
    <property type="entry name" value="Cro/C1-type_HTH"/>
</dbReference>
<dbReference type="Pfam" id="PF01797">
    <property type="entry name" value="Y1_Tnp"/>
    <property type="match status" value="1"/>
</dbReference>